<feature type="non-terminal residue" evidence="2">
    <location>
        <position position="1"/>
    </location>
</feature>
<proteinExistence type="evidence at transcript level"/>
<organism evidence="2">
    <name type="scientific">Corethrella appendiculata</name>
    <dbReference type="NCBI Taxonomy" id="1370023"/>
    <lineage>
        <taxon>Eukaryota</taxon>
        <taxon>Metazoa</taxon>
        <taxon>Ecdysozoa</taxon>
        <taxon>Arthropoda</taxon>
        <taxon>Hexapoda</taxon>
        <taxon>Insecta</taxon>
        <taxon>Pterygota</taxon>
        <taxon>Neoptera</taxon>
        <taxon>Endopterygota</taxon>
        <taxon>Diptera</taxon>
        <taxon>Nematocera</taxon>
        <taxon>Culicoidea</taxon>
        <taxon>Chaoboridae</taxon>
        <taxon>Corethrella</taxon>
    </lineage>
</organism>
<feature type="coiled-coil region" evidence="1">
    <location>
        <begin position="76"/>
        <end position="187"/>
    </location>
</feature>
<keyword evidence="1" id="KW-0175">Coiled coil</keyword>
<dbReference type="EMBL" id="GANO01004995">
    <property type="protein sequence ID" value="JAB54876.1"/>
    <property type="molecule type" value="mRNA"/>
</dbReference>
<accession>U5EL31</accession>
<sequence>ANQENQFAVKRKAQFIEIFKEIANTIRDEQFQTYANILANDERYAGNIDLKIDKFRTNLASDMEKHFLQMWHEMNIADLTNNMEELKLKYQNRSSKQWRPTGKSVEEMLLPRNINAIKWKIKYFEQKLEQIKNELEKKLVNVENGRRLVEKIENEREIFLKNCEIQNDKDKAELQQLKELLSIVNRNECDSNDDNFILE</sequence>
<dbReference type="AlphaFoldDB" id="U5EL31"/>
<reference evidence="2" key="1">
    <citation type="journal article" date="2014" name="Insect Biochem. Mol. Biol.">
        <title>An insight into the sialome of the frog biting fly, Corethrella appendiculata.</title>
        <authorList>
            <person name="Ribeiro J.M.C."/>
            <person name="Chagas A.C."/>
            <person name="Pham V.M."/>
            <person name="Lounibos L.P."/>
            <person name="Calvo E."/>
        </authorList>
    </citation>
    <scope>NUCLEOTIDE SEQUENCE</scope>
    <source>
        <tissue evidence="2">Salivary glands</tissue>
    </source>
</reference>
<evidence type="ECO:0000313" key="2">
    <source>
        <dbReference type="EMBL" id="JAB54876.1"/>
    </source>
</evidence>
<evidence type="ECO:0000256" key="1">
    <source>
        <dbReference type="SAM" id="Coils"/>
    </source>
</evidence>
<protein>
    <submittedName>
        <fullName evidence="2">Uncharacterized protein</fullName>
    </submittedName>
</protein>
<name>U5EL31_9DIPT</name>